<protein>
    <recommendedName>
        <fullName evidence="3">DUF4371 domain-containing protein</fullName>
    </recommendedName>
</protein>
<sequence>MSSNITYLQLEDIQLSSALSIAIDESCGIKATVQVALFDRYMSSQDPKGELLGLLPLSGQIRAEDIANAVQKCLEGNSIDLNKIVSIATDGARTMTGKNKGQ</sequence>
<dbReference type="PANTHER" id="PTHR45913:SF10">
    <property type="entry name" value="DUF4371 DOMAIN-CONTAINING PROTEIN"/>
    <property type="match status" value="1"/>
</dbReference>
<proteinExistence type="predicted"/>
<evidence type="ECO:0000313" key="1">
    <source>
        <dbReference type="EnsemblMetazoa" id="GPPI045140-PA"/>
    </source>
</evidence>
<reference evidence="1" key="2">
    <citation type="submission" date="2020-05" db="UniProtKB">
        <authorList>
            <consortium name="EnsemblMetazoa"/>
        </authorList>
    </citation>
    <scope>IDENTIFICATION</scope>
    <source>
        <strain evidence="1">IAEA</strain>
    </source>
</reference>
<dbReference type="VEuPathDB" id="VectorBase:GPPI045140"/>
<evidence type="ECO:0008006" key="3">
    <source>
        <dbReference type="Google" id="ProtNLM"/>
    </source>
</evidence>
<dbReference type="Proteomes" id="UP000092460">
    <property type="component" value="Unassembled WGS sequence"/>
</dbReference>
<accession>A0A1B0BZI7</accession>
<dbReference type="STRING" id="67801.A0A1B0BZI7"/>
<keyword evidence="2" id="KW-1185">Reference proteome</keyword>
<dbReference type="PANTHER" id="PTHR45913">
    <property type="entry name" value="EPM2A-INTERACTING PROTEIN 1"/>
    <property type="match status" value="1"/>
</dbReference>
<organism evidence="1 2">
    <name type="scientific">Glossina palpalis gambiensis</name>
    <dbReference type="NCBI Taxonomy" id="67801"/>
    <lineage>
        <taxon>Eukaryota</taxon>
        <taxon>Metazoa</taxon>
        <taxon>Ecdysozoa</taxon>
        <taxon>Arthropoda</taxon>
        <taxon>Hexapoda</taxon>
        <taxon>Insecta</taxon>
        <taxon>Pterygota</taxon>
        <taxon>Neoptera</taxon>
        <taxon>Endopterygota</taxon>
        <taxon>Diptera</taxon>
        <taxon>Brachycera</taxon>
        <taxon>Muscomorpha</taxon>
        <taxon>Hippoboscoidea</taxon>
        <taxon>Glossinidae</taxon>
        <taxon>Glossina</taxon>
    </lineage>
</organism>
<dbReference type="AlphaFoldDB" id="A0A1B0BZI7"/>
<reference evidence="2" key="1">
    <citation type="submission" date="2015-01" db="EMBL/GenBank/DDBJ databases">
        <authorList>
            <person name="Aksoy S."/>
            <person name="Warren W."/>
            <person name="Wilson R.K."/>
        </authorList>
    </citation>
    <scope>NUCLEOTIDE SEQUENCE [LARGE SCALE GENOMIC DNA]</scope>
    <source>
        <strain evidence="2">IAEA</strain>
    </source>
</reference>
<name>A0A1B0BZI7_9MUSC</name>
<evidence type="ECO:0000313" key="2">
    <source>
        <dbReference type="Proteomes" id="UP000092460"/>
    </source>
</evidence>
<dbReference type="EMBL" id="JXJN01023159">
    <property type="status" value="NOT_ANNOTATED_CDS"/>
    <property type="molecule type" value="Genomic_DNA"/>
</dbReference>
<dbReference type="EnsemblMetazoa" id="GPPI045140-RA">
    <property type="protein sequence ID" value="GPPI045140-PA"/>
    <property type="gene ID" value="GPPI045140"/>
</dbReference>